<dbReference type="InterPro" id="IPR032532">
    <property type="entry name" value="DUF4955"/>
</dbReference>
<dbReference type="InterPro" id="IPR012334">
    <property type="entry name" value="Pectin_lyas_fold"/>
</dbReference>
<organism evidence="3 4">
    <name type="scientific">Pontiella sulfatireligans</name>
    <dbReference type="NCBI Taxonomy" id="2750658"/>
    <lineage>
        <taxon>Bacteria</taxon>
        <taxon>Pseudomonadati</taxon>
        <taxon>Kiritimatiellota</taxon>
        <taxon>Kiritimatiellia</taxon>
        <taxon>Kiritimatiellales</taxon>
        <taxon>Pontiellaceae</taxon>
        <taxon>Pontiella</taxon>
    </lineage>
</organism>
<accession>A0A6C2UI40</accession>
<dbReference type="Pfam" id="PF12708">
    <property type="entry name" value="Pect-lyase_RHGA_epim"/>
    <property type="match status" value="1"/>
</dbReference>
<name>A0A6C2UI40_9BACT</name>
<gene>
    <name evidence="3" type="ORF">SCARR_01048</name>
</gene>
<feature type="domain" description="Rhamnogalacturonase A/B/Epimerase-like pectate lyase" evidence="1">
    <location>
        <begin position="77"/>
        <end position="124"/>
    </location>
</feature>
<evidence type="ECO:0000259" key="2">
    <source>
        <dbReference type="Pfam" id="PF16315"/>
    </source>
</evidence>
<dbReference type="AlphaFoldDB" id="A0A6C2UI40"/>
<dbReference type="InterPro" id="IPR024535">
    <property type="entry name" value="RHGA/B-epi-like_pectate_lyase"/>
</dbReference>
<dbReference type="InterPro" id="IPR011050">
    <property type="entry name" value="Pectin_lyase_fold/virulence"/>
</dbReference>
<dbReference type="EMBL" id="CAAHFH010000001">
    <property type="protein sequence ID" value="VGO18994.1"/>
    <property type="molecule type" value="Genomic_DNA"/>
</dbReference>
<keyword evidence="4" id="KW-1185">Reference proteome</keyword>
<dbReference type="Gene3D" id="2.160.20.10">
    <property type="entry name" value="Single-stranded right-handed beta-helix, Pectin lyase-like"/>
    <property type="match status" value="2"/>
</dbReference>
<reference evidence="3 4" key="1">
    <citation type="submission" date="2019-04" db="EMBL/GenBank/DDBJ databases">
        <authorList>
            <person name="Van Vliet M D."/>
        </authorList>
    </citation>
    <scope>NUCLEOTIDE SEQUENCE [LARGE SCALE GENOMIC DNA]</scope>
    <source>
        <strain evidence="3 4">F21</strain>
    </source>
</reference>
<evidence type="ECO:0000259" key="1">
    <source>
        <dbReference type="Pfam" id="PF12708"/>
    </source>
</evidence>
<evidence type="ECO:0008006" key="5">
    <source>
        <dbReference type="Google" id="ProtNLM"/>
    </source>
</evidence>
<protein>
    <recommendedName>
        <fullName evidence="5">Pectate lyase superfamily protein domain-containing protein</fullName>
    </recommendedName>
</protein>
<dbReference type="SUPFAM" id="SSF51126">
    <property type="entry name" value="Pectin lyase-like"/>
    <property type="match status" value="1"/>
</dbReference>
<evidence type="ECO:0000313" key="4">
    <source>
        <dbReference type="Proteomes" id="UP000346198"/>
    </source>
</evidence>
<proteinExistence type="predicted"/>
<dbReference type="Proteomes" id="UP000346198">
    <property type="component" value="Unassembled WGS sequence"/>
</dbReference>
<dbReference type="RefSeq" id="WP_136060432.1">
    <property type="nucleotide sequence ID" value="NZ_CAAHFH010000001.1"/>
</dbReference>
<sequence length="584" mass="64031">MLNPVFKVFGAVRDTLVSRMGACIFLMAMGGAGAVSGQQSAVYQSFVADPVRSILPDFSYAGYAYGEKPIPEPSVVLNVVEYGVLPDTGEDLTEVVQRLIDQAGERGGGVIYFPPGEYCFNTGDAKHYLQINHDHLVLRGAGTSTVFRLVRPLTQHEPAPWLTPALIQTGTRFQGTEMFWGVPSLRALEEAWPAGALGVGQDDRVYEAPKLTDVVAGARKGDRALQVADSSGIKAGDCILLSMRNTSDEGALIHEMLAPIESFHEKQLAARSAGKLRTASYQWLVEVAGVPDSKTLALRQPLRRDIQMRFAPEVYAAPMLHHIGIEHLKISSGWDGPYKHHGGAEMDYGWKAINMVRVSHGWIRDVVIENFTVPVTLKDSRNITVRHVVVEDPLKIGGHYGIKCYSHACDNLIEEIQFNSYRTHGTGVEGNSYGNVFRNVIVRHGGRKRAEFDCHGFCFAPPACNLFENITGQGAISGGGALFNLPHAAQYNTFWNCECDVPKGEVFESWAATTFDVPAYRLFPKSILVGVCTRTGTAVVEGSSADRNDEWLYVEDLNQTAVEPSSLYEAQLKLRLNKSKLAGN</sequence>
<evidence type="ECO:0000313" key="3">
    <source>
        <dbReference type="EMBL" id="VGO18994.1"/>
    </source>
</evidence>
<dbReference type="Pfam" id="PF16315">
    <property type="entry name" value="DUF4955"/>
    <property type="match status" value="1"/>
</dbReference>
<feature type="domain" description="DUF4955" evidence="2">
    <location>
        <begin position="423"/>
        <end position="578"/>
    </location>
</feature>